<protein>
    <recommendedName>
        <fullName evidence="3">SpoIIAA-like</fullName>
    </recommendedName>
</protein>
<evidence type="ECO:0000313" key="2">
    <source>
        <dbReference type="Proteomes" id="UP000190961"/>
    </source>
</evidence>
<gene>
    <name evidence="1" type="ORF">SAMN05660236_1482</name>
</gene>
<accession>A0A1T5JTZ9</accession>
<organism evidence="1 2">
    <name type="scientific">Ohtaekwangia koreensis</name>
    <dbReference type="NCBI Taxonomy" id="688867"/>
    <lineage>
        <taxon>Bacteria</taxon>
        <taxon>Pseudomonadati</taxon>
        <taxon>Bacteroidota</taxon>
        <taxon>Cytophagia</taxon>
        <taxon>Cytophagales</taxon>
        <taxon>Fulvivirgaceae</taxon>
        <taxon>Ohtaekwangia</taxon>
    </lineage>
</organism>
<dbReference type="AlphaFoldDB" id="A0A1T5JTZ9"/>
<dbReference type="Proteomes" id="UP000190961">
    <property type="component" value="Unassembled WGS sequence"/>
</dbReference>
<keyword evidence="2" id="KW-1185">Reference proteome</keyword>
<reference evidence="1 2" key="1">
    <citation type="submission" date="2017-02" db="EMBL/GenBank/DDBJ databases">
        <authorList>
            <person name="Peterson S.W."/>
        </authorList>
    </citation>
    <scope>NUCLEOTIDE SEQUENCE [LARGE SCALE GENOMIC DNA]</scope>
    <source>
        <strain evidence="1 2">DSM 25262</strain>
    </source>
</reference>
<evidence type="ECO:0000313" key="1">
    <source>
        <dbReference type="EMBL" id="SKC54860.1"/>
    </source>
</evidence>
<dbReference type="STRING" id="688867.SAMN05660236_1482"/>
<proteinExistence type="predicted"/>
<dbReference type="RefSeq" id="WP_079686016.1">
    <property type="nucleotide sequence ID" value="NZ_FUZU01000001.1"/>
</dbReference>
<name>A0A1T5JTZ9_9BACT</name>
<evidence type="ECO:0008006" key="3">
    <source>
        <dbReference type="Google" id="ProtNLM"/>
    </source>
</evidence>
<dbReference type="OrthoDB" id="893408at2"/>
<sequence length="130" mass="14721">METYFQVDYMLISFDVMRRVIIAQWLVSPTSEELRAGSYKVIDAVKEYGTGKIVWDTTHLGTIHPDDQQWASTEYALELKSAGGSYSAFIIPQEIFTQLSVEDTISQGADLVPFAYFSNIDLALEWLIGR</sequence>
<dbReference type="EMBL" id="FUZU01000001">
    <property type="protein sequence ID" value="SKC54860.1"/>
    <property type="molecule type" value="Genomic_DNA"/>
</dbReference>